<dbReference type="RefSeq" id="WP_130492393.1">
    <property type="nucleotide sequence ID" value="NZ_SGXD01000002.1"/>
</dbReference>
<evidence type="ECO:0000313" key="3">
    <source>
        <dbReference type="Proteomes" id="UP000293638"/>
    </source>
</evidence>
<dbReference type="OrthoDB" id="4336046at2"/>
<gene>
    <name evidence="2" type="ORF">EV189_1624</name>
</gene>
<reference evidence="2 3" key="1">
    <citation type="submission" date="2019-02" db="EMBL/GenBank/DDBJ databases">
        <title>Genomic Encyclopedia of Type Strains, Phase IV (KMG-IV): sequencing the most valuable type-strain genomes for metagenomic binning, comparative biology and taxonomic classification.</title>
        <authorList>
            <person name="Goeker M."/>
        </authorList>
    </citation>
    <scope>NUCLEOTIDE SEQUENCE [LARGE SCALE GENOMIC DNA]</scope>
    <source>
        <strain evidence="2 3">DSM 45622</strain>
    </source>
</reference>
<name>A0A4Q7NST5_9ACTN</name>
<dbReference type="AlphaFoldDB" id="A0A4Q7NST5"/>
<proteinExistence type="predicted"/>
<feature type="transmembrane region" description="Helical" evidence="1">
    <location>
        <begin position="43"/>
        <end position="64"/>
    </location>
</feature>
<feature type="transmembrane region" description="Helical" evidence="1">
    <location>
        <begin position="131"/>
        <end position="157"/>
    </location>
</feature>
<dbReference type="Pfam" id="PF12730">
    <property type="entry name" value="ABC2_membrane_4"/>
    <property type="match status" value="1"/>
</dbReference>
<sequence>MSTATAPTGTTAPRTERVEVRPVTLPRVLRSEWVKLRSLRSTWITLLVAVIAMVGIGWAVGAATNSHWSSIGADERAVFEPINRSLIGVNLAQLAVGVLGVLLISGEYATGMVRATFGAVPTRLPVLWAKAALYAVVVFVVMTPAALVAFLGGQHFLASHGTTLSAPHAAASVVGVGLYLTLVGIFALALGFLLRSTAGGIAALVAILLVIPGIGQVLPASWRAHTLPYLPGEAGASLFSPRPEDPHALSAGAGGLVLLLWVVAALAAAAVVLRRRDV</sequence>
<keyword evidence="1" id="KW-0812">Transmembrane</keyword>
<dbReference type="Proteomes" id="UP000293638">
    <property type="component" value="Unassembled WGS sequence"/>
</dbReference>
<feature type="transmembrane region" description="Helical" evidence="1">
    <location>
        <begin position="248"/>
        <end position="273"/>
    </location>
</feature>
<keyword evidence="3" id="KW-1185">Reference proteome</keyword>
<feature type="transmembrane region" description="Helical" evidence="1">
    <location>
        <begin position="201"/>
        <end position="222"/>
    </location>
</feature>
<keyword evidence="1" id="KW-0472">Membrane</keyword>
<feature type="transmembrane region" description="Helical" evidence="1">
    <location>
        <begin position="169"/>
        <end position="194"/>
    </location>
</feature>
<evidence type="ECO:0000313" key="2">
    <source>
        <dbReference type="EMBL" id="RZS89848.1"/>
    </source>
</evidence>
<organism evidence="2 3">
    <name type="scientific">Motilibacter rhizosphaerae</name>
    <dbReference type="NCBI Taxonomy" id="598652"/>
    <lineage>
        <taxon>Bacteria</taxon>
        <taxon>Bacillati</taxon>
        <taxon>Actinomycetota</taxon>
        <taxon>Actinomycetes</taxon>
        <taxon>Motilibacterales</taxon>
        <taxon>Motilibacteraceae</taxon>
        <taxon>Motilibacter</taxon>
    </lineage>
</organism>
<accession>A0A4Q7NST5</accession>
<evidence type="ECO:0000256" key="1">
    <source>
        <dbReference type="SAM" id="Phobius"/>
    </source>
</evidence>
<evidence type="ECO:0008006" key="4">
    <source>
        <dbReference type="Google" id="ProtNLM"/>
    </source>
</evidence>
<keyword evidence="1" id="KW-1133">Transmembrane helix</keyword>
<comment type="caution">
    <text evidence="2">The sequence shown here is derived from an EMBL/GenBank/DDBJ whole genome shotgun (WGS) entry which is preliminary data.</text>
</comment>
<feature type="transmembrane region" description="Helical" evidence="1">
    <location>
        <begin position="84"/>
        <end position="104"/>
    </location>
</feature>
<dbReference type="EMBL" id="SGXD01000002">
    <property type="protein sequence ID" value="RZS89848.1"/>
    <property type="molecule type" value="Genomic_DNA"/>
</dbReference>
<protein>
    <recommendedName>
        <fullName evidence="4">ABC-2 family transporter</fullName>
    </recommendedName>
</protein>